<accession>A0AA34RV93</accession>
<feature type="transmembrane region" description="Helical" evidence="10">
    <location>
        <begin position="31"/>
        <end position="51"/>
    </location>
</feature>
<feature type="domain" description="Methyl-accepting transducer" evidence="11">
    <location>
        <begin position="95"/>
        <end position="273"/>
    </location>
</feature>
<dbReference type="PANTHER" id="PTHR32089">
    <property type="entry name" value="METHYL-ACCEPTING CHEMOTAXIS PROTEIN MCPB"/>
    <property type="match status" value="1"/>
</dbReference>
<dbReference type="SUPFAM" id="SSF58104">
    <property type="entry name" value="Methyl-accepting chemotaxis protein (MCP) signaling domain"/>
    <property type="match status" value="1"/>
</dbReference>
<evidence type="ECO:0000256" key="2">
    <source>
        <dbReference type="ARBA" id="ARBA00022475"/>
    </source>
</evidence>
<dbReference type="GO" id="GO:0004888">
    <property type="term" value="F:transmembrane signaling receptor activity"/>
    <property type="evidence" value="ECO:0007669"/>
    <property type="project" value="InterPro"/>
</dbReference>
<keyword evidence="2" id="KW-1003">Cell membrane</keyword>
<protein>
    <submittedName>
        <fullName evidence="12">Chemotaxis protein</fullName>
    </submittedName>
</protein>
<dbReference type="InterPro" id="IPR004090">
    <property type="entry name" value="Chemotax_Me-accpt_rcpt"/>
</dbReference>
<name>A0AA34RV93_PSEPU</name>
<dbReference type="PROSITE" id="PS50111">
    <property type="entry name" value="CHEMOTAXIS_TRANSDUC_2"/>
    <property type="match status" value="1"/>
</dbReference>
<proteinExistence type="inferred from homology"/>
<sequence>MLKITRRLWVAAIVQVGAVIAGMTAFFNPEYLNLCLSLNAMSLLFAGWLYHFARIERIEVRVEIPYEVRVPCTRTEDNTHKVEPLVLDPRVKVDLGRLSVAIADTERDMDFANQLAREAGGKVSSSSGSIQSSAGIFRELDQSMVHCAQAFNALGGQSVEITGLVGSIQDIARQTNLLALNAAIEAARAGDHGRGFAVVADEVRNLSRRVADSSAQIHQIAQSLEQTAGEAREGIDQLGVSARKGLAQSADALQAMQGLRDAAAARMKIVEQIMARLAGLRELAERIEVMLPEDAGSIHYS</sequence>
<evidence type="ECO:0000313" key="13">
    <source>
        <dbReference type="Proteomes" id="UP000017753"/>
    </source>
</evidence>
<dbReference type="Gene3D" id="1.10.287.950">
    <property type="entry name" value="Methyl-accepting chemotaxis protein"/>
    <property type="match status" value="1"/>
</dbReference>
<evidence type="ECO:0000313" key="12">
    <source>
        <dbReference type="EMBL" id="AJA14089.1"/>
    </source>
</evidence>
<dbReference type="PANTHER" id="PTHR32089:SF112">
    <property type="entry name" value="LYSOZYME-LIKE PROTEIN-RELATED"/>
    <property type="match status" value="1"/>
</dbReference>
<evidence type="ECO:0000256" key="3">
    <source>
        <dbReference type="ARBA" id="ARBA00022481"/>
    </source>
</evidence>
<dbReference type="Proteomes" id="UP000017753">
    <property type="component" value="Chromosome"/>
</dbReference>
<dbReference type="EMBL" id="CP009974">
    <property type="protein sequence ID" value="AJA14089.1"/>
    <property type="molecule type" value="Genomic_DNA"/>
</dbReference>
<keyword evidence="7 9" id="KW-0807">Transducer</keyword>
<dbReference type="GO" id="GO:0006935">
    <property type="term" value="P:chemotaxis"/>
    <property type="evidence" value="ECO:0007669"/>
    <property type="project" value="InterPro"/>
</dbReference>
<reference evidence="12 13" key="1">
    <citation type="submission" date="2014-11" db="EMBL/GenBank/DDBJ databases">
        <title>Complete genome sequence of Pseudomonas putida S12 including megaplasmid pTTS12.</title>
        <authorList>
            <person name="Kuepper J."/>
            <person name="Ruijssenaars H.J."/>
            <person name="Blank L.M."/>
            <person name="de Winde J.H."/>
            <person name="Wierckx N."/>
        </authorList>
    </citation>
    <scope>NUCLEOTIDE SEQUENCE [LARGE SCALE GENOMIC DNA]</scope>
    <source>
        <strain evidence="12 13">S12</strain>
    </source>
</reference>
<evidence type="ECO:0000256" key="9">
    <source>
        <dbReference type="PROSITE-ProRule" id="PRU00284"/>
    </source>
</evidence>
<evidence type="ECO:0000256" key="4">
    <source>
        <dbReference type="ARBA" id="ARBA00022692"/>
    </source>
</evidence>
<keyword evidence="5 10" id="KW-1133">Transmembrane helix</keyword>
<dbReference type="InterPro" id="IPR004089">
    <property type="entry name" value="MCPsignal_dom"/>
</dbReference>
<dbReference type="Pfam" id="PF00015">
    <property type="entry name" value="MCPsignal"/>
    <property type="match status" value="1"/>
</dbReference>
<gene>
    <name evidence="12" type="ORF">RPPX_12285</name>
</gene>
<dbReference type="SMART" id="SM00283">
    <property type="entry name" value="MA"/>
    <property type="match status" value="1"/>
</dbReference>
<evidence type="ECO:0000256" key="8">
    <source>
        <dbReference type="ARBA" id="ARBA00029447"/>
    </source>
</evidence>
<keyword evidence="3" id="KW-0488">Methylation</keyword>
<evidence type="ECO:0000256" key="6">
    <source>
        <dbReference type="ARBA" id="ARBA00023136"/>
    </source>
</evidence>
<keyword evidence="6 10" id="KW-0472">Membrane</keyword>
<dbReference type="GO" id="GO:0005886">
    <property type="term" value="C:plasma membrane"/>
    <property type="evidence" value="ECO:0007669"/>
    <property type="project" value="UniProtKB-SubCell"/>
</dbReference>
<comment type="similarity">
    <text evidence="8">Belongs to the methyl-accepting chemotaxis (MCP) protein family.</text>
</comment>
<organism evidence="12 13">
    <name type="scientific">Pseudomonas putida S12</name>
    <dbReference type="NCBI Taxonomy" id="1215087"/>
    <lineage>
        <taxon>Bacteria</taxon>
        <taxon>Pseudomonadati</taxon>
        <taxon>Pseudomonadota</taxon>
        <taxon>Gammaproteobacteria</taxon>
        <taxon>Pseudomonadales</taxon>
        <taxon>Pseudomonadaceae</taxon>
        <taxon>Pseudomonas</taxon>
    </lineage>
</organism>
<dbReference type="GO" id="GO:0007165">
    <property type="term" value="P:signal transduction"/>
    <property type="evidence" value="ECO:0007669"/>
    <property type="project" value="UniProtKB-KW"/>
</dbReference>
<dbReference type="AlphaFoldDB" id="A0AA34RV93"/>
<evidence type="ECO:0000259" key="11">
    <source>
        <dbReference type="PROSITE" id="PS50111"/>
    </source>
</evidence>
<comment type="subcellular location">
    <subcellularLocation>
        <location evidence="1">Cell membrane</location>
    </subcellularLocation>
</comment>
<evidence type="ECO:0000256" key="10">
    <source>
        <dbReference type="SAM" id="Phobius"/>
    </source>
</evidence>
<evidence type="ECO:0000256" key="5">
    <source>
        <dbReference type="ARBA" id="ARBA00022989"/>
    </source>
</evidence>
<evidence type="ECO:0000256" key="7">
    <source>
        <dbReference type="ARBA" id="ARBA00023224"/>
    </source>
</evidence>
<dbReference type="PRINTS" id="PR00260">
    <property type="entry name" value="CHEMTRNSDUCR"/>
</dbReference>
<reference evidence="12 13" key="2">
    <citation type="submission" date="2014-11" db="EMBL/GenBank/DDBJ databases">
        <title>Draft genome sequence of the solvent-tolerant Pseudomonas putida S12 including megaplasmid pTTS12.</title>
        <authorList>
            <person name="Wierckx N."/>
            <person name="Nijkamp J."/>
            <person name="Ballerstedt H."/>
            <person name="Siezen R.J."/>
            <person name="Wels M."/>
            <person name="de Ridder D."/>
            <person name="de Winde J.H."/>
            <person name="Ruijssenaars H.J."/>
        </authorList>
    </citation>
    <scope>NUCLEOTIDE SEQUENCE [LARGE SCALE GENOMIC DNA]</scope>
    <source>
        <strain evidence="12 13">S12</strain>
    </source>
</reference>
<keyword evidence="4 10" id="KW-0812">Transmembrane</keyword>
<evidence type="ECO:0000256" key="1">
    <source>
        <dbReference type="ARBA" id="ARBA00004236"/>
    </source>
</evidence>